<feature type="domain" description="N-acetyltransferase" evidence="1">
    <location>
        <begin position="3"/>
        <end position="180"/>
    </location>
</feature>
<dbReference type="EMBL" id="JACCBX010000018">
    <property type="protein sequence ID" value="NYE09034.1"/>
    <property type="molecule type" value="Genomic_DNA"/>
</dbReference>
<dbReference type="CDD" id="cd04301">
    <property type="entry name" value="NAT_SF"/>
    <property type="match status" value="1"/>
</dbReference>
<gene>
    <name evidence="2" type="ORF">F4694_005891</name>
</gene>
<organism evidence="2 3">
    <name type="scientific">Neobacillus niacini</name>
    <dbReference type="NCBI Taxonomy" id="86668"/>
    <lineage>
        <taxon>Bacteria</taxon>
        <taxon>Bacillati</taxon>
        <taxon>Bacillota</taxon>
        <taxon>Bacilli</taxon>
        <taxon>Bacillales</taxon>
        <taxon>Bacillaceae</taxon>
        <taxon>Neobacillus</taxon>
    </lineage>
</organism>
<dbReference type="Gene3D" id="3.40.630.30">
    <property type="match status" value="1"/>
</dbReference>
<evidence type="ECO:0000259" key="1">
    <source>
        <dbReference type="PROSITE" id="PS51186"/>
    </source>
</evidence>
<proteinExistence type="predicted"/>
<dbReference type="Proteomes" id="UP000548423">
    <property type="component" value="Unassembled WGS sequence"/>
</dbReference>
<dbReference type="GO" id="GO:0016747">
    <property type="term" value="F:acyltransferase activity, transferring groups other than amino-acyl groups"/>
    <property type="evidence" value="ECO:0007669"/>
    <property type="project" value="InterPro"/>
</dbReference>
<comment type="caution">
    <text evidence="2">The sequence shown here is derived from an EMBL/GenBank/DDBJ whole genome shotgun (WGS) entry which is preliminary data.</text>
</comment>
<dbReference type="InterPro" id="IPR000182">
    <property type="entry name" value="GNAT_dom"/>
</dbReference>
<name>A0A852TQ66_9BACI</name>
<protein>
    <submittedName>
        <fullName evidence="2">GNAT superfamily N-acetyltransferase</fullName>
    </submittedName>
</protein>
<reference evidence="3" key="1">
    <citation type="submission" date="2020-07" db="EMBL/GenBank/DDBJ databases">
        <authorList>
            <person name="Partida-Martinez L."/>
            <person name="Huntemann M."/>
            <person name="Clum A."/>
            <person name="Wang J."/>
            <person name="Palaniappan K."/>
            <person name="Ritter S."/>
            <person name="Chen I.-M."/>
            <person name="Stamatis D."/>
            <person name="Reddy T."/>
            <person name="O'Malley R."/>
            <person name="Daum C."/>
            <person name="Shapiro N."/>
            <person name="Ivanova N."/>
            <person name="Kyrpides N."/>
            <person name="Woyke T."/>
        </authorList>
    </citation>
    <scope>NUCLEOTIDE SEQUENCE [LARGE SCALE GENOMIC DNA]</scope>
    <source>
        <strain evidence="3">AT2.8</strain>
    </source>
</reference>
<dbReference type="SUPFAM" id="SSF55729">
    <property type="entry name" value="Acyl-CoA N-acyltransferases (Nat)"/>
    <property type="match status" value="1"/>
</dbReference>
<dbReference type="PROSITE" id="PS51186">
    <property type="entry name" value="GNAT"/>
    <property type="match status" value="1"/>
</dbReference>
<evidence type="ECO:0000313" key="3">
    <source>
        <dbReference type="Proteomes" id="UP000548423"/>
    </source>
</evidence>
<dbReference type="AlphaFoldDB" id="A0A852TQ66"/>
<reference evidence="3" key="2">
    <citation type="submission" date="2020-08" db="EMBL/GenBank/DDBJ databases">
        <title>The Agave Microbiome: Exploring the role of microbial communities in plant adaptations to desert environments.</title>
        <authorList>
            <person name="Partida-Martinez L.P."/>
        </authorList>
    </citation>
    <scope>NUCLEOTIDE SEQUENCE [LARGE SCALE GENOMIC DNA]</scope>
    <source>
        <strain evidence="3">AT2.8</strain>
    </source>
</reference>
<sequence length="226" mass="26249">MNIRWKEITEKNLSHIDRVLKLYDSIFPIVVREPHTTFLNGLHYAQLRKPNNFRFLVGFEGEEIISFATGHYLEEVNSGFIVYIATNPHSRSKGIGSKTLAKMEELHTEDAIRAGNTSLNAIILETETEDLVHTKKEKDNCKKRNEFLRRNGFKKSAGIRYLQPPLNNEDVAVPLNLFIKNLQNNEQDIKKIIYAIYKQKYYLVNRIDTEVLNNCLIQMEIGQKLI</sequence>
<dbReference type="InterPro" id="IPR016181">
    <property type="entry name" value="Acyl_CoA_acyltransferase"/>
</dbReference>
<accession>A0A852TQ66</accession>
<evidence type="ECO:0000313" key="2">
    <source>
        <dbReference type="EMBL" id="NYE09034.1"/>
    </source>
</evidence>
<dbReference type="Pfam" id="PF00583">
    <property type="entry name" value="Acetyltransf_1"/>
    <property type="match status" value="1"/>
</dbReference>